<sequence length="143" mass="16440">MEEIEIIHSIRKFNRNYVRSIGLLEKTFLNTGYSLTESHILYIVKEQGKTTATDINKVLNLDEGYLSRIIKKLISNSILTKEKSEDDKRVFKISLTERGIKEQQKLDELSSVSVAGIISHLSLPEQEELAHSFNNIMRLLYGE</sequence>
<dbReference type="PANTHER" id="PTHR42756">
    <property type="entry name" value="TRANSCRIPTIONAL REGULATOR, MARR"/>
    <property type="match status" value="1"/>
</dbReference>
<dbReference type="GO" id="GO:0003677">
    <property type="term" value="F:DNA binding"/>
    <property type="evidence" value="ECO:0007669"/>
    <property type="project" value="UniProtKB-KW"/>
</dbReference>
<dbReference type="SUPFAM" id="SSF46785">
    <property type="entry name" value="Winged helix' DNA-binding domain"/>
    <property type="match status" value="1"/>
</dbReference>
<proteinExistence type="predicted"/>
<gene>
    <name evidence="5" type="ORF">L1967_15535</name>
</gene>
<dbReference type="Pfam" id="PF01047">
    <property type="entry name" value="MarR"/>
    <property type="match status" value="1"/>
</dbReference>
<evidence type="ECO:0000256" key="2">
    <source>
        <dbReference type="ARBA" id="ARBA00023125"/>
    </source>
</evidence>
<reference evidence="5" key="1">
    <citation type="submission" date="2022-01" db="EMBL/GenBank/DDBJ databases">
        <title>Genome sequencing of Zunongwangia sp. M21534 genome.</title>
        <authorList>
            <person name="Chen Y."/>
            <person name="Dong C."/>
            <person name="Shao Z."/>
        </authorList>
    </citation>
    <scope>NUCLEOTIDE SEQUENCE</scope>
    <source>
        <strain evidence="5">MCCC M21534</strain>
    </source>
</reference>
<dbReference type="Gene3D" id="1.10.10.10">
    <property type="entry name" value="Winged helix-like DNA-binding domain superfamily/Winged helix DNA-binding domain"/>
    <property type="match status" value="1"/>
</dbReference>
<dbReference type="InterPro" id="IPR036390">
    <property type="entry name" value="WH_DNA-bd_sf"/>
</dbReference>
<dbReference type="AlphaFoldDB" id="A0A9X2CP94"/>
<name>A0A9X2CP94_9FLAO</name>
<comment type="caution">
    <text evidence="5">The sequence shown here is derived from an EMBL/GenBank/DDBJ whole genome shotgun (WGS) entry which is preliminary data.</text>
</comment>
<feature type="domain" description="HTH marR-type" evidence="4">
    <location>
        <begin position="3"/>
        <end position="138"/>
    </location>
</feature>
<dbReference type="Proteomes" id="UP001139521">
    <property type="component" value="Unassembled WGS sequence"/>
</dbReference>
<dbReference type="EMBL" id="JAKHSK010000025">
    <property type="protein sequence ID" value="MCL6219704.1"/>
    <property type="molecule type" value="Genomic_DNA"/>
</dbReference>
<dbReference type="InterPro" id="IPR036388">
    <property type="entry name" value="WH-like_DNA-bd_sf"/>
</dbReference>
<protein>
    <submittedName>
        <fullName evidence="5">MarR family transcriptional regulator</fullName>
    </submittedName>
</protein>
<evidence type="ECO:0000259" key="4">
    <source>
        <dbReference type="PROSITE" id="PS50995"/>
    </source>
</evidence>
<evidence type="ECO:0000313" key="6">
    <source>
        <dbReference type="Proteomes" id="UP001139521"/>
    </source>
</evidence>
<evidence type="ECO:0000256" key="3">
    <source>
        <dbReference type="ARBA" id="ARBA00023163"/>
    </source>
</evidence>
<keyword evidence="3" id="KW-0804">Transcription</keyword>
<dbReference type="PANTHER" id="PTHR42756:SF1">
    <property type="entry name" value="TRANSCRIPTIONAL REPRESSOR OF EMRAB OPERON"/>
    <property type="match status" value="1"/>
</dbReference>
<dbReference type="SMART" id="SM00347">
    <property type="entry name" value="HTH_MARR"/>
    <property type="match status" value="1"/>
</dbReference>
<evidence type="ECO:0000256" key="1">
    <source>
        <dbReference type="ARBA" id="ARBA00023015"/>
    </source>
</evidence>
<dbReference type="InterPro" id="IPR000835">
    <property type="entry name" value="HTH_MarR-typ"/>
</dbReference>
<evidence type="ECO:0000313" key="5">
    <source>
        <dbReference type="EMBL" id="MCL6219704.1"/>
    </source>
</evidence>
<keyword evidence="6" id="KW-1185">Reference proteome</keyword>
<dbReference type="PROSITE" id="PS50995">
    <property type="entry name" value="HTH_MARR_2"/>
    <property type="match status" value="1"/>
</dbReference>
<keyword evidence="1" id="KW-0805">Transcription regulation</keyword>
<accession>A0A9X2CP94</accession>
<organism evidence="5 6">
    <name type="scientific">Zunongwangia pacifica</name>
    <dbReference type="NCBI Taxonomy" id="2911062"/>
    <lineage>
        <taxon>Bacteria</taxon>
        <taxon>Pseudomonadati</taxon>
        <taxon>Bacteroidota</taxon>
        <taxon>Flavobacteriia</taxon>
        <taxon>Flavobacteriales</taxon>
        <taxon>Flavobacteriaceae</taxon>
        <taxon>Zunongwangia</taxon>
    </lineage>
</organism>
<dbReference type="RefSeq" id="WP_249602419.1">
    <property type="nucleotide sequence ID" value="NZ_JAKHSK010000025.1"/>
</dbReference>
<dbReference type="GO" id="GO:0003700">
    <property type="term" value="F:DNA-binding transcription factor activity"/>
    <property type="evidence" value="ECO:0007669"/>
    <property type="project" value="InterPro"/>
</dbReference>
<keyword evidence="2" id="KW-0238">DNA-binding</keyword>